<dbReference type="RefSeq" id="WP_371939879.1">
    <property type="nucleotide sequence ID" value="NZ_JAXCEH010000003.1"/>
</dbReference>
<proteinExistence type="predicted"/>
<name>A0ABV4QSB3_9ACTN</name>
<evidence type="ECO:0000313" key="3">
    <source>
        <dbReference type="EMBL" id="MFA1553484.1"/>
    </source>
</evidence>
<reference evidence="3 4" key="1">
    <citation type="submission" date="2023-11" db="EMBL/GenBank/DDBJ databases">
        <title>Actinomadura monticuli sp. nov., isolated from volcanic ash.</title>
        <authorList>
            <person name="Lee S.D."/>
            <person name="Yang H."/>
            <person name="Kim I.S."/>
        </authorList>
    </citation>
    <scope>NUCLEOTIDE SEQUENCE [LARGE SCALE GENOMIC DNA]</scope>
    <source>
        <strain evidence="3 4">DSM 45346</strain>
    </source>
</reference>
<comment type="caution">
    <text evidence="3">The sequence shown here is derived from an EMBL/GenBank/DDBJ whole genome shotgun (WGS) entry which is preliminary data.</text>
</comment>
<evidence type="ECO:0000259" key="1">
    <source>
        <dbReference type="Pfam" id="PF09983"/>
    </source>
</evidence>
<dbReference type="InterPro" id="IPR024534">
    <property type="entry name" value="JetD_C"/>
</dbReference>
<protein>
    <submittedName>
        <fullName evidence="3">DUF2220 family protein</fullName>
    </submittedName>
</protein>
<evidence type="ECO:0000313" key="4">
    <source>
        <dbReference type="Proteomes" id="UP001569904"/>
    </source>
</evidence>
<dbReference type="Pfam" id="PF09983">
    <property type="entry name" value="JetD_C"/>
    <property type="match status" value="1"/>
</dbReference>
<keyword evidence="4" id="KW-1185">Reference proteome</keyword>
<feature type="domain" description="DUF3322" evidence="2">
    <location>
        <begin position="25"/>
        <end position="208"/>
    </location>
</feature>
<dbReference type="Pfam" id="PF11795">
    <property type="entry name" value="DUF3322"/>
    <property type="match status" value="1"/>
</dbReference>
<accession>A0ABV4QSB3</accession>
<organism evidence="3 4">
    <name type="scientific">Actinomadura chokoriensis</name>
    <dbReference type="NCBI Taxonomy" id="454156"/>
    <lineage>
        <taxon>Bacteria</taxon>
        <taxon>Bacillati</taxon>
        <taxon>Actinomycetota</taxon>
        <taxon>Actinomycetes</taxon>
        <taxon>Streptosporangiales</taxon>
        <taxon>Thermomonosporaceae</taxon>
        <taxon>Actinomadura</taxon>
    </lineage>
</organism>
<dbReference type="InterPro" id="IPR024537">
    <property type="entry name" value="DUF3322"/>
</dbReference>
<evidence type="ECO:0000259" key="2">
    <source>
        <dbReference type="Pfam" id="PF11795"/>
    </source>
</evidence>
<gene>
    <name evidence="3" type="ORF">SM436_07240</name>
</gene>
<dbReference type="EMBL" id="JAXCEH010000003">
    <property type="protein sequence ID" value="MFA1553484.1"/>
    <property type="molecule type" value="Genomic_DNA"/>
</dbReference>
<dbReference type="Proteomes" id="UP001569904">
    <property type="component" value="Unassembled WGS sequence"/>
</dbReference>
<sequence>MGETHRGGSGRVTSRLISPDDAIESLRGKVHRKWADAVCADLGGGDPVTFSVPLRPGVSTGGAVARVGYPAWYAWRMRWRELTDRQLAGVAIVRKPMSVQGVTDDYPATLVADLDAAVALVSGTGPPAVDVARARTLASSLRSAGAVVTPATVRAACQLGAVDAEVLLSAVTWLRRHPDASAWTARQLPIPGMHTKWLDTHGALLRDVAGRDVRDEVRPRPAVVHLTYVDPDHAGSGRRRHDAWTTGDTHDIAYRPRIVLVVENRDSRLWFPPVRDTIVVEGVGKAAAALLANVPWIRAADHVVYWGDIDADGYAILNGFRAALAEPAPDDAPPKPVASILMDATDLHRYAQHGLNHDKAGRPIKSSSVPLPRLTDAEATAYDTIATAGVTPFRRIEQEAIPLADAATRLMEVTKRAHPYPVPSR</sequence>
<feature type="domain" description="Wadjet protein JetD C-terminal" evidence="1">
    <location>
        <begin position="219"/>
        <end position="408"/>
    </location>
</feature>